<gene>
    <name evidence="5" type="ORF">C2845_PM07G36510</name>
</gene>
<feature type="transmembrane region" description="Helical" evidence="3">
    <location>
        <begin position="152"/>
        <end position="172"/>
    </location>
</feature>
<accession>A0A3L6SR27</accession>
<feature type="region of interest" description="Disordered" evidence="2">
    <location>
        <begin position="55"/>
        <end position="144"/>
    </location>
</feature>
<keyword evidence="3" id="KW-1133">Transmembrane helix</keyword>
<evidence type="ECO:0000313" key="5">
    <source>
        <dbReference type="EMBL" id="RLN24174.1"/>
    </source>
</evidence>
<dbReference type="FunFam" id="3.30.40.10:FF:000348">
    <property type="entry name" value="E3 ubiquitin-protein ligase"/>
    <property type="match status" value="1"/>
</dbReference>
<dbReference type="AlphaFoldDB" id="A0A3L6SR27"/>
<keyword evidence="3" id="KW-0812">Transmembrane</keyword>
<dbReference type="SMART" id="SM00184">
    <property type="entry name" value="RING"/>
    <property type="match status" value="1"/>
</dbReference>
<feature type="compositionally biased region" description="Polar residues" evidence="2">
    <location>
        <begin position="119"/>
        <end position="135"/>
    </location>
</feature>
<feature type="region of interest" description="Disordered" evidence="2">
    <location>
        <begin position="446"/>
        <end position="468"/>
    </location>
</feature>
<evidence type="ECO:0000313" key="6">
    <source>
        <dbReference type="Proteomes" id="UP000275267"/>
    </source>
</evidence>
<keyword evidence="6" id="KW-1185">Reference proteome</keyword>
<feature type="compositionally biased region" description="Basic and acidic residues" evidence="2">
    <location>
        <begin position="94"/>
        <end position="111"/>
    </location>
</feature>
<keyword evidence="1" id="KW-0479">Metal-binding</keyword>
<evidence type="ECO:0000256" key="1">
    <source>
        <dbReference type="PROSITE-ProRule" id="PRU00175"/>
    </source>
</evidence>
<keyword evidence="3" id="KW-0472">Membrane</keyword>
<feature type="transmembrane region" description="Helical" evidence="3">
    <location>
        <begin position="31"/>
        <end position="52"/>
    </location>
</feature>
<dbReference type="Pfam" id="PF13639">
    <property type="entry name" value="zf-RING_2"/>
    <property type="match status" value="1"/>
</dbReference>
<dbReference type="PANTHER" id="PTHR46225">
    <property type="entry name" value="C3H4 TYPE ZINC FINGER PROTEIN"/>
    <property type="match status" value="1"/>
</dbReference>
<feature type="domain" description="RING-type" evidence="4">
    <location>
        <begin position="396"/>
        <end position="437"/>
    </location>
</feature>
<feature type="transmembrane region" description="Helical" evidence="3">
    <location>
        <begin position="300"/>
        <end position="333"/>
    </location>
</feature>
<dbReference type="SUPFAM" id="SSF57850">
    <property type="entry name" value="RING/U-box"/>
    <property type="match status" value="1"/>
</dbReference>
<dbReference type="GO" id="GO:0008270">
    <property type="term" value="F:zinc ion binding"/>
    <property type="evidence" value="ECO:0007669"/>
    <property type="project" value="UniProtKB-KW"/>
</dbReference>
<dbReference type="PANTHER" id="PTHR46225:SF6">
    <property type="entry name" value="OS01G0178700 PROTEIN"/>
    <property type="match status" value="1"/>
</dbReference>
<dbReference type="InterPro" id="IPR001841">
    <property type="entry name" value="Znf_RING"/>
</dbReference>
<dbReference type="Proteomes" id="UP000275267">
    <property type="component" value="Unassembled WGS sequence"/>
</dbReference>
<evidence type="ECO:0000256" key="3">
    <source>
        <dbReference type="SAM" id="Phobius"/>
    </source>
</evidence>
<proteinExistence type="predicted"/>
<protein>
    <submittedName>
        <fullName evidence="5">E3 ubiquitin-protein ligase</fullName>
    </submittedName>
</protein>
<name>A0A3L6SR27_PANMI</name>
<dbReference type="PROSITE" id="PS50089">
    <property type="entry name" value="ZF_RING_2"/>
    <property type="match status" value="1"/>
</dbReference>
<organism evidence="5 6">
    <name type="scientific">Panicum miliaceum</name>
    <name type="common">Proso millet</name>
    <name type="synonym">Broomcorn millet</name>
    <dbReference type="NCBI Taxonomy" id="4540"/>
    <lineage>
        <taxon>Eukaryota</taxon>
        <taxon>Viridiplantae</taxon>
        <taxon>Streptophyta</taxon>
        <taxon>Embryophyta</taxon>
        <taxon>Tracheophyta</taxon>
        <taxon>Spermatophyta</taxon>
        <taxon>Magnoliopsida</taxon>
        <taxon>Liliopsida</taxon>
        <taxon>Poales</taxon>
        <taxon>Poaceae</taxon>
        <taxon>PACMAD clade</taxon>
        <taxon>Panicoideae</taxon>
        <taxon>Panicodae</taxon>
        <taxon>Paniceae</taxon>
        <taxon>Panicinae</taxon>
        <taxon>Panicum</taxon>
        <taxon>Panicum sect. Panicum</taxon>
    </lineage>
</organism>
<dbReference type="InterPro" id="IPR013083">
    <property type="entry name" value="Znf_RING/FYVE/PHD"/>
</dbReference>
<comment type="caution">
    <text evidence="5">The sequence shown here is derived from an EMBL/GenBank/DDBJ whole genome shotgun (WGS) entry which is preliminary data.</text>
</comment>
<dbReference type="STRING" id="4540.A0A3L6SR27"/>
<reference evidence="6" key="1">
    <citation type="journal article" date="2019" name="Nat. Commun.">
        <title>The genome of broomcorn millet.</title>
        <authorList>
            <person name="Zou C."/>
            <person name="Miki D."/>
            <person name="Li D."/>
            <person name="Tang Q."/>
            <person name="Xiao L."/>
            <person name="Rajput S."/>
            <person name="Deng P."/>
            <person name="Jia W."/>
            <person name="Huang R."/>
            <person name="Zhang M."/>
            <person name="Sun Y."/>
            <person name="Hu J."/>
            <person name="Fu X."/>
            <person name="Schnable P.S."/>
            <person name="Li F."/>
            <person name="Zhang H."/>
            <person name="Feng B."/>
            <person name="Zhu X."/>
            <person name="Liu R."/>
            <person name="Schnable J.C."/>
            <person name="Zhu J.-K."/>
            <person name="Zhang H."/>
        </authorList>
    </citation>
    <scope>NUCLEOTIDE SEQUENCE [LARGE SCALE GENOMIC DNA]</scope>
</reference>
<keyword evidence="1" id="KW-0862">Zinc</keyword>
<feature type="compositionally biased region" description="Basic and acidic residues" evidence="2">
    <location>
        <begin position="74"/>
        <end position="84"/>
    </location>
</feature>
<sequence>MGSVPFVPFSLAQVSSRRALLAEVIGRTNELRRLGGGFCFAILWSFVAVAPAESKREGQSRSRPLLMDHTGNLSHHDHTIDIPRNDVTSPSASHQDDLESLDEFHDTRSPPDEVPAVPESSSVTYDVSDSQNTSSARRDRGHRQQNPLNSGFWISIELIVNLSQIIAAISVLSVSRNEHPHAPLFVWLLGYTIGCIAILPHLYWRYLHRNRQNMEQELPTQSSSETNSFAAVSSPHASETVDGANRTGVSRSNLPLASPRFYALVACFKLLLDCFFAVWFVVGNVWIFGSRSSAQDAPNLYRICIVFLAFGFIGYALPFILCTMICCCLPCIISILGVHEDLDPNRGATMDTINALVAYKFKSRRVHDGDAGEDGGGILAAGTDKERTISAEDAICCICLSKFSNNEDLRELPCAHVFHMECIDKWLQINALCPLCKAEIGGSKSVAETGSEGPQVDSRVGNDVESQR</sequence>
<evidence type="ECO:0000259" key="4">
    <source>
        <dbReference type="PROSITE" id="PS50089"/>
    </source>
</evidence>
<dbReference type="EMBL" id="PQIB02000004">
    <property type="protein sequence ID" value="RLN24174.1"/>
    <property type="molecule type" value="Genomic_DNA"/>
</dbReference>
<dbReference type="Gene3D" id="3.30.40.10">
    <property type="entry name" value="Zinc/RING finger domain, C3HC4 (zinc finger)"/>
    <property type="match status" value="1"/>
</dbReference>
<feature type="transmembrane region" description="Helical" evidence="3">
    <location>
        <begin position="261"/>
        <end position="288"/>
    </location>
</feature>
<dbReference type="OrthoDB" id="9984778at2759"/>
<keyword evidence="1" id="KW-0863">Zinc-finger</keyword>
<feature type="transmembrane region" description="Helical" evidence="3">
    <location>
        <begin position="184"/>
        <end position="204"/>
    </location>
</feature>
<evidence type="ECO:0000256" key="2">
    <source>
        <dbReference type="SAM" id="MobiDB-lite"/>
    </source>
</evidence>